<dbReference type="CDD" id="cd00167">
    <property type="entry name" value="SANT"/>
    <property type="match status" value="2"/>
</dbReference>
<dbReference type="GO" id="GO:0005634">
    <property type="term" value="C:nucleus"/>
    <property type="evidence" value="ECO:0000318"/>
    <property type="project" value="GO_Central"/>
</dbReference>
<evidence type="ECO:0000256" key="3">
    <source>
        <dbReference type="ARBA" id="ARBA00023125"/>
    </source>
</evidence>
<dbReference type="Proteomes" id="UP000091857">
    <property type="component" value="Chromosome 1"/>
</dbReference>
<dbReference type="Gene3D" id="1.10.10.60">
    <property type="entry name" value="Homeodomain-like"/>
    <property type="match status" value="2"/>
</dbReference>
<dbReference type="SMR" id="A0A2C9WNB3"/>
<feature type="domain" description="Myb-like" evidence="7">
    <location>
        <begin position="62"/>
        <end position="112"/>
    </location>
</feature>
<organism evidence="9 10">
    <name type="scientific">Manihot esculenta</name>
    <name type="common">Cassava</name>
    <name type="synonym">Jatropha manihot</name>
    <dbReference type="NCBI Taxonomy" id="3983"/>
    <lineage>
        <taxon>Eukaryota</taxon>
        <taxon>Viridiplantae</taxon>
        <taxon>Streptophyta</taxon>
        <taxon>Embryophyta</taxon>
        <taxon>Tracheophyta</taxon>
        <taxon>Spermatophyta</taxon>
        <taxon>Magnoliopsida</taxon>
        <taxon>eudicotyledons</taxon>
        <taxon>Gunneridae</taxon>
        <taxon>Pentapetalae</taxon>
        <taxon>rosids</taxon>
        <taxon>fabids</taxon>
        <taxon>Malpighiales</taxon>
        <taxon>Euphorbiaceae</taxon>
        <taxon>Crotonoideae</taxon>
        <taxon>Manihoteae</taxon>
        <taxon>Manihot</taxon>
    </lineage>
</organism>
<dbReference type="InterPro" id="IPR001005">
    <property type="entry name" value="SANT/Myb"/>
</dbReference>
<evidence type="ECO:0000313" key="10">
    <source>
        <dbReference type="Proteomes" id="UP000091857"/>
    </source>
</evidence>
<dbReference type="Gramene" id="Manes.01G226200.1.v8.1">
    <property type="protein sequence ID" value="Manes.01G226200.1.v8.1.CDS"/>
    <property type="gene ID" value="Manes.01G226200.v8.1"/>
</dbReference>
<dbReference type="OMA" id="PSPCHDT"/>
<dbReference type="PANTHER" id="PTHR47999">
    <property type="entry name" value="TRANSCRIPTION FACTOR MYB8-RELATED-RELATED"/>
    <property type="match status" value="1"/>
</dbReference>
<evidence type="ECO:0000259" key="8">
    <source>
        <dbReference type="PROSITE" id="PS51294"/>
    </source>
</evidence>
<dbReference type="SUPFAM" id="SSF46689">
    <property type="entry name" value="Homeodomain-like"/>
    <property type="match status" value="1"/>
</dbReference>
<comment type="subcellular location">
    <subcellularLocation>
        <location evidence="1">Nucleus</location>
    </subcellularLocation>
</comment>
<keyword evidence="3" id="KW-0238">DNA-binding</keyword>
<dbReference type="InterPro" id="IPR017930">
    <property type="entry name" value="Myb_dom"/>
</dbReference>
<feature type="domain" description="HTH myb-type" evidence="8">
    <location>
        <begin position="9"/>
        <end position="61"/>
    </location>
</feature>
<reference evidence="10" key="1">
    <citation type="journal article" date="2016" name="Nat. Biotechnol.">
        <title>Sequencing wild and cultivated cassava and related species reveals extensive interspecific hybridization and genetic diversity.</title>
        <authorList>
            <person name="Bredeson J.V."/>
            <person name="Lyons J.B."/>
            <person name="Prochnik S.E."/>
            <person name="Wu G.A."/>
            <person name="Ha C.M."/>
            <person name="Edsinger-Gonzales E."/>
            <person name="Grimwood J."/>
            <person name="Schmutz J."/>
            <person name="Rabbi I.Y."/>
            <person name="Egesi C."/>
            <person name="Nauluvula P."/>
            <person name="Lebot V."/>
            <person name="Ndunguru J."/>
            <person name="Mkamilo G."/>
            <person name="Bart R.S."/>
            <person name="Setter T.L."/>
            <person name="Gleadow R.M."/>
            <person name="Kulakow P."/>
            <person name="Ferguson M.E."/>
            <person name="Rounsley S."/>
            <person name="Rokhsar D.S."/>
        </authorList>
    </citation>
    <scope>NUCLEOTIDE SEQUENCE [LARGE SCALE GENOMIC DNA]</scope>
    <source>
        <strain evidence="10">cv. AM560-2</strain>
    </source>
</reference>
<protein>
    <submittedName>
        <fullName evidence="9">Uncharacterized protein</fullName>
    </submittedName>
</protein>
<dbReference type="InterPro" id="IPR009057">
    <property type="entry name" value="Homeodomain-like_sf"/>
</dbReference>
<sequence length="402" mass="45627">MGRAPCCEKVGLRKGRWTAEEDEKLMKYIQANGEGSWRSLPKNAGLLRCGKSCRLRWINYLRTDLKRGNISSDEEEIIFKLHASLGNRWSLIACHLPGRTDNEIKNYWNSHLSRKVHIFRKPGNENRQLVIDTANLGTRTGTSKRGKTPGRSCAVKNNNKSQLHKQPASLTNETDEYSTGFSKDDGIIPMPQTPVLEKETLPVASEDMTILDLDQCVEDEDKEQMDLVIPCPCRETAEGNREGLVLNSSEEKESQLVSCGDEKESEMLGPCRWFDGEMLLFDDIIQNELLDDEGALNEGREDDFSLIRLEGEKKITGRNEDHGKQIVETGNPNNSRDELYRCSSIGSCSDEWSWENLVQWDENVDNMVTCFWEGDNLGEGENQKLQEMDNAKQNAFVAWLLS</sequence>
<dbReference type="PROSITE" id="PS50090">
    <property type="entry name" value="MYB_LIKE"/>
    <property type="match status" value="2"/>
</dbReference>
<dbReference type="InterPro" id="IPR015495">
    <property type="entry name" value="Myb_TF_plants"/>
</dbReference>
<keyword evidence="2" id="KW-0805">Transcription regulation</keyword>
<evidence type="ECO:0000256" key="2">
    <source>
        <dbReference type="ARBA" id="ARBA00023015"/>
    </source>
</evidence>
<evidence type="ECO:0000256" key="5">
    <source>
        <dbReference type="ARBA" id="ARBA00023242"/>
    </source>
</evidence>
<dbReference type="SMART" id="SM00717">
    <property type="entry name" value="SANT"/>
    <property type="match status" value="2"/>
</dbReference>
<name>A0A2C9WNB3_MANES</name>
<keyword evidence="10" id="KW-1185">Reference proteome</keyword>
<evidence type="ECO:0000313" key="9">
    <source>
        <dbReference type="EMBL" id="OAY61906.1"/>
    </source>
</evidence>
<dbReference type="AlphaFoldDB" id="A0A2C9WNB3"/>
<dbReference type="EMBL" id="CM004387">
    <property type="protein sequence ID" value="OAY61906.1"/>
    <property type="molecule type" value="Genomic_DNA"/>
</dbReference>
<accession>A0A2C9WNB3</accession>
<feature type="domain" description="Myb-like" evidence="7">
    <location>
        <begin position="9"/>
        <end position="61"/>
    </location>
</feature>
<feature type="domain" description="HTH myb-type" evidence="8">
    <location>
        <begin position="62"/>
        <end position="116"/>
    </location>
</feature>
<gene>
    <name evidence="9" type="ORF">MANES_01G226200v8</name>
</gene>
<evidence type="ECO:0000256" key="6">
    <source>
        <dbReference type="SAM" id="MobiDB-lite"/>
    </source>
</evidence>
<dbReference type="GO" id="GO:0006355">
    <property type="term" value="P:regulation of DNA-templated transcription"/>
    <property type="evidence" value="ECO:0000318"/>
    <property type="project" value="GO_Central"/>
</dbReference>
<keyword evidence="5" id="KW-0539">Nucleus</keyword>
<dbReference type="OrthoDB" id="2143914at2759"/>
<dbReference type="PROSITE" id="PS51294">
    <property type="entry name" value="HTH_MYB"/>
    <property type="match status" value="2"/>
</dbReference>
<keyword evidence="4" id="KW-0804">Transcription</keyword>
<feature type="compositionally biased region" description="Polar residues" evidence="6">
    <location>
        <begin position="168"/>
        <end position="181"/>
    </location>
</feature>
<evidence type="ECO:0000256" key="1">
    <source>
        <dbReference type="ARBA" id="ARBA00004123"/>
    </source>
</evidence>
<feature type="region of interest" description="Disordered" evidence="6">
    <location>
        <begin position="138"/>
        <end position="188"/>
    </location>
</feature>
<comment type="caution">
    <text evidence="9">The sequence shown here is derived from an EMBL/GenBank/DDBJ whole genome shotgun (WGS) entry which is preliminary data.</text>
</comment>
<evidence type="ECO:0000259" key="7">
    <source>
        <dbReference type="PROSITE" id="PS50090"/>
    </source>
</evidence>
<dbReference type="GO" id="GO:0000987">
    <property type="term" value="F:cis-regulatory region sequence-specific DNA binding"/>
    <property type="evidence" value="ECO:0000318"/>
    <property type="project" value="GO_Central"/>
</dbReference>
<dbReference type="FunFam" id="1.10.10.60:FF:000121">
    <property type="entry name" value="Myb transcription factor"/>
    <property type="match status" value="1"/>
</dbReference>
<dbReference type="PANTHER" id="PTHR47999:SF6">
    <property type="entry name" value="MYB-RELATED PROTEIN P"/>
    <property type="match status" value="1"/>
</dbReference>
<evidence type="ECO:0000256" key="4">
    <source>
        <dbReference type="ARBA" id="ARBA00023163"/>
    </source>
</evidence>
<dbReference type="Pfam" id="PF00249">
    <property type="entry name" value="Myb_DNA-binding"/>
    <property type="match status" value="2"/>
</dbReference>
<proteinExistence type="predicted"/>
<dbReference type="STRING" id="3983.A0A2C9WNB3"/>